<gene>
    <name evidence="2" type="ORF">HK103_004771</name>
</gene>
<comment type="caution">
    <text evidence="2">The sequence shown here is derived from an EMBL/GenBank/DDBJ whole genome shotgun (WGS) entry which is preliminary data.</text>
</comment>
<proteinExistence type="predicted"/>
<keyword evidence="1" id="KW-1133">Transmembrane helix</keyword>
<keyword evidence="3" id="KW-1185">Reference proteome</keyword>
<feature type="transmembrane region" description="Helical" evidence="1">
    <location>
        <begin position="55"/>
        <end position="79"/>
    </location>
</feature>
<dbReference type="Proteomes" id="UP001210925">
    <property type="component" value="Unassembled WGS sequence"/>
</dbReference>
<protein>
    <submittedName>
        <fullName evidence="2">Uncharacterized protein</fullName>
    </submittedName>
</protein>
<sequence length="167" mass="18011">MLVSGVATVGSLSTIMLLKRVTEFQLFLDYPPLPLNGYTLDQFLSVYGHLDQGSYVATLALIALQITFIASSTIFGYQFIKNRSSILLTVPTIVSGLTQLIENILAASYLVTKDVHYADLAVKLTPVRSGSGALGYALLALIGALTLVFGIGSIGRDKRQVIKEKKD</sequence>
<keyword evidence="1" id="KW-0472">Membrane</keyword>
<evidence type="ECO:0000256" key="1">
    <source>
        <dbReference type="SAM" id="Phobius"/>
    </source>
</evidence>
<name>A0AAD5UM27_9FUNG</name>
<organism evidence="2 3">
    <name type="scientific">Boothiomyces macroporosus</name>
    <dbReference type="NCBI Taxonomy" id="261099"/>
    <lineage>
        <taxon>Eukaryota</taxon>
        <taxon>Fungi</taxon>
        <taxon>Fungi incertae sedis</taxon>
        <taxon>Chytridiomycota</taxon>
        <taxon>Chytridiomycota incertae sedis</taxon>
        <taxon>Chytridiomycetes</taxon>
        <taxon>Rhizophydiales</taxon>
        <taxon>Terramycetaceae</taxon>
        <taxon>Boothiomyces</taxon>
    </lineage>
</organism>
<feature type="transmembrane region" description="Helical" evidence="1">
    <location>
        <begin position="131"/>
        <end position="155"/>
    </location>
</feature>
<feature type="transmembrane region" description="Helical" evidence="1">
    <location>
        <begin position="86"/>
        <end position="111"/>
    </location>
</feature>
<evidence type="ECO:0000313" key="2">
    <source>
        <dbReference type="EMBL" id="KAJ3261820.1"/>
    </source>
</evidence>
<evidence type="ECO:0000313" key="3">
    <source>
        <dbReference type="Proteomes" id="UP001210925"/>
    </source>
</evidence>
<dbReference type="EMBL" id="JADGKB010000004">
    <property type="protein sequence ID" value="KAJ3261820.1"/>
    <property type="molecule type" value="Genomic_DNA"/>
</dbReference>
<keyword evidence="1" id="KW-0812">Transmembrane</keyword>
<accession>A0AAD5UM27</accession>
<dbReference type="AlphaFoldDB" id="A0AAD5UM27"/>
<reference evidence="2" key="1">
    <citation type="submission" date="2020-05" db="EMBL/GenBank/DDBJ databases">
        <title>Phylogenomic resolution of chytrid fungi.</title>
        <authorList>
            <person name="Stajich J.E."/>
            <person name="Amses K."/>
            <person name="Simmons R."/>
            <person name="Seto K."/>
            <person name="Myers J."/>
            <person name="Bonds A."/>
            <person name="Quandt C.A."/>
            <person name="Barry K."/>
            <person name="Liu P."/>
            <person name="Grigoriev I."/>
            <person name="Longcore J.E."/>
            <person name="James T.Y."/>
        </authorList>
    </citation>
    <scope>NUCLEOTIDE SEQUENCE</scope>
    <source>
        <strain evidence="2">PLAUS21</strain>
    </source>
</reference>